<dbReference type="PROSITE" id="PS50089">
    <property type="entry name" value="ZF_RING_2"/>
    <property type="match status" value="1"/>
</dbReference>
<protein>
    <submittedName>
        <fullName evidence="11">E3 ubiquitin-protein ligase RNF181 isoform X2</fullName>
    </submittedName>
</protein>
<keyword evidence="3" id="KW-0479">Metal-binding</keyword>
<name>A0ABM4CU22_HYDVU</name>
<evidence type="ECO:0000256" key="5">
    <source>
        <dbReference type="ARBA" id="ARBA00022833"/>
    </source>
</evidence>
<organism evidence="10 11">
    <name type="scientific">Hydra vulgaris</name>
    <name type="common">Hydra</name>
    <name type="synonym">Hydra attenuata</name>
    <dbReference type="NCBI Taxonomy" id="6087"/>
    <lineage>
        <taxon>Eukaryota</taxon>
        <taxon>Metazoa</taxon>
        <taxon>Cnidaria</taxon>
        <taxon>Hydrozoa</taxon>
        <taxon>Hydroidolina</taxon>
        <taxon>Anthoathecata</taxon>
        <taxon>Aplanulata</taxon>
        <taxon>Hydridae</taxon>
        <taxon>Hydra</taxon>
    </lineage>
</organism>
<evidence type="ECO:0000256" key="1">
    <source>
        <dbReference type="ARBA" id="ARBA00004370"/>
    </source>
</evidence>
<dbReference type="Gene3D" id="3.30.40.10">
    <property type="entry name" value="Zinc/RING finger domain, C3HC4 (zinc finger)"/>
    <property type="match status" value="1"/>
</dbReference>
<keyword evidence="10" id="KW-1185">Reference proteome</keyword>
<accession>A0ABM4CU22</accession>
<evidence type="ECO:0000256" key="8">
    <source>
        <dbReference type="PROSITE-ProRule" id="PRU00175"/>
    </source>
</evidence>
<evidence type="ECO:0000256" key="7">
    <source>
        <dbReference type="ARBA" id="ARBA00023136"/>
    </source>
</evidence>
<evidence type="ECO:0000256" key="6">
    <source>
        <dbReference type="ARBA" id="ARBA00022989"/>
    </source>
</evidence>
<keyword evidence="7" id="KW-0472">Membrane</keyword>
<dbReference type="InterPro" id="IPR001841">
    <property type="entry name" value="Znf_RING"/>
</dbReference>
<evidence type="ECO:0000313" key="10">
    <source>
        <dbReference type="Proteomes" id="UP001652625"/>
    </source>
</evidence>
<dbReference type="InterPro" id="IPR013083">
    <property type="entry name" value="Znf_RING/FYVE/PHD"/>
</dbReference>
<proteinExistence type="predicted"/>
<comment type="subcellular location">
    <subcellularLocation>
        <location evidence="1">Membrane</location>
    </subcellularLocation>
</comment>
<dbReference type="PANTHER" id="PTHR46539:SF1">
    <property type="entry name" value="E3 UBIQUITIN-PROTEIN LIGASE ATL42"/>
    <property type="match status" value="1"/>
</dbReference>
<dbReference type="Proteomes" id="UP001652625">
    <property type="component" value="Chromosome 11"/>
</dbReference>
<keyword evidence="6" id="KW-1133">Transmembrane helix</keyword>
<evidence type="ECO:0000259" key="9">
    <source>
        <dbReference type="PROSITE" id="PS50089"/>
    </source>
</evidence>
<dbReference type="GeneID" id="100210003"/>
<sequence length="139" mass="16398">MSTQSNNVESWDFLEIARIFLATFQISEELESSLQGKIKNPPASKQFLANLSTVCRKSESCPICLKVFEEKSLVKELPKCKHCFHATCILPWLYKTNTCPMCRYEYPTDDFEYEEKRRLKEKEPQREEMLEELHNSMFS</sequence>
<reference evidence="11" key="1">
    <citation type="submission" date="2025-08" db="UniProtKB">
        <authorList>
            <consortium name="RefSeq"/>
        </authorList>
    </citation>
    <scope>IDENTIFICATION</scope>
</reference>
<dbReference type="SMART" id="SM00184">
    <property type="entry name" value="RING"/>
    <property type="match status" value="1"/>
</dbReference>
<evidence type="ECO:0000256" key="2">
    <source>
        <dbReference type="ARBA" id="ARBA00022692"/>
    </source>
</evidence>
<evidence type="ECO:0000313" key="11">
    <source>
        <dbReference type="RefSeq" id="XP_065665438.1"/>
    </source>
</evidence>
<evidence type="ECO:0000256" key="4">
    <source>
        <dbReference type="ARBA" id="ARBA00022771"/>
    </source>
</evidence>
<dbReference type="PANTHER" id="PTHR46539">
    <property type="entry name" value="E3 UBIQUITIN-PROTEIN LIGASE ATL42"/>
    <property type="match status" value="1"/>
</dbReference>
<dbReference type="RefSeq" id="XP_065665438.1">
    <property type="nucleotide sequence ID" value="XM_065809366.1"/>
</dbReference>
<keyword evidence="4 8" id="KW-0863">Zinc-finger</keyword>
<dbReference type="SUPFAM" id="SSF57850">
    <property type="entry name" value="RING/U-box"/>
    <property type="match status" value="1"/>
</dbReference>
<gene>
    <name evidence="11" type="primary">LOC100210003</name>
</gene>
<dbReference type="CDD" id="cd16669">
    <property type="entry name" value="RING-H2_RNF181"/>
    <property type="match status" value="1"/>
</dbReference>
<keyword evidence="5" id="KW-0862">Zinc</keyword>
<feature type="domain" description="RING-type" evidence="9">
    <location>
        <begin position="61"/>
        <end position="103"/>
    </location>
</feature>
<dbReference type="Pfam" id="PF13639">
    <property type="entry name" value="zf-RING_2"/>
    <property type="match status" value="1"/>
</dbReference>
<evidence type="ECO:0000256" key="3">
    <source>
        <dbReference type="ARBA" id="ARBA00022723"/>
    </source>
</evidence>
<keyword evidence="2" id="KW-0812">Transmembrane</keyword>